<protein>
    <submittedName>
        <fullName evidence="6">AhpC/TSA family protein</fullName>
    </submittedName>
</protein>
<evidence type="ECO:0000256" key="2">
    <source>
        <dbReference type="ARBA" id="ARBA00022748"/>
    </source>
</evidence>
<keyword evidence="4" id="KW-0676">Redox-active center</keyword>
<dbReference type="GO" id="GO:0030313">
    <property type="term" value="C:cell envelope"/>
    <property type="evidence" value="ECO:0007669"/>
    <property type="project" value="UniProtKB-SubCell"/>
</dbReference>
<dbReference type="GO" id="GO:0016209">
    <property type="term" value="F:antioxidant activity"/>
    <property type="evidence" value="ECO:0007669"/>
    <property type="project" value="InterPro"/>
</dbReference>
<dbReference type="InterPro" id="IPR013766">
    <property type="entry name" value="Thioredoxin_domain"/>
</dbReference>
<dbReference type="KEGG" id="arac:E0W69_010255"/>
<dbReference type="AlphaFoldDB" id="A0A5P2G5C8"/>
<gene>
    <name evidence="6" type="ORF">E0W69_010255</name>
</gene>
<dbReference type="InterPro" id="IPR036249">
    <property type="entry name" value="Thioredoxin-like_sf"/>
</dbReference>
<keyword evidence="3" id="KW-1015">Disulfide bond</keyword>
<dbReference type="GO" id="GO:0017004">
    <property type="term" value="P:cytochrome complex assembly"/>
    <property type="evidence" value="ECO:0007669"/>
    <property type="project" value="UniProtKB-KW"/>
</dbReference>
<reference evidence="6 7" key="1">
    <citation type="submission" date="2019-09" db="EMBL/GenBank/DDBJ databases">
        <title>Complete genome sequence of Arachidicoccus sp. B3-10 isolated from apple orchard soil.</title>
        <authorList>
            <person name="Kim H.S."/>
            <person name="Han K.-I."/>
            <person name="Suh M.K."/>
            <person name="Lee K.C."/>
            <person name="Eom M.K."/>
            <person name="Kim J.-S."/>
            <person name="Kang S.W."/>
            <person name="Sin Y."/>
            <person name="Lee J.-S."/>
        </authorList>
    </citation>
    <scope>NUCLEOTIDE SEQUENCE [LARGE SCALE GENOMIC DNA]</scope>
    <source>
        <strain evidence="6 7">B3-10</strain>
    </source>
</reference>
<evidence type="ECO:0000256" key="3">
    <source>
        <dbReference type="ARBA" id="ARBA00023157"/>
    </source>
</evidence>
<evidence type="ECO:0000256" key="4">
    <source>
        <dbReference type="ARBA" id="ARBA00023284"/>
    </source>
</evidence>
<dbReference type="SUPFAM" id="SSF52833">
    <property type="entry name" value="Thioredoxin-like"/>
    <property type="match status" value="1"/>
</dbReference>
<dbReference type="InterPro" id="IPR025380">
    <property type="entry name" value="DUF4369"/>
</dbReference>
<dbReference type="Gene3D" id="3.40.30.10">
    <property type="entry name" value="Glutaredoxin"/>
    <property type="match status" value="1"/>
</dbReference>
<comment type="subcellular location">
    <subcellularLocation>
        <location evidence="1">Cell envelope</location>
    </subcellularLocation>
</comment>
<dbReference type="PROSITE" id="PS00194">
    <property type="entry name" value="THIOREDOXIN_1"/>
    <property type="match status" value="1"/>
</dbReference>
<dbReference type="InterPro" id="IPR000866">
    <property type="entry name" value="AhpC/TSA"/>
</dbReference>
<dbReference type="Pfam" id="PF00578">
    <property type="entry name" value="AhpC-TSA"/>
    <property type="match status" value="1"/>
</dbReference>
<dbReference type="InterPro" id="IPR017937">
    <property type="entry name" value="Thioredoxin_CS"/>
</dbReference>
<dbReference type="GO" id="GO:0016491">
    <property type="term" value="F:oxidoreductase activity"/>
    <property type="evidence" value="ECO:0007669"/>
    <property type="project" value="InterPro"/>
</dbReference>
<evidence type="ECO:0000313" key="6">
    <source>
        <dbReference type="EMBL" id="QES89022.1"/>
    </source>
</evidence>
<sequence length="391" mass="45288">MRNIFKSKFYQLQIIIPLLQFLRLWVMNKYFFMLRTTMIFLFAFLLIKTQAQQKNFTITGNISDTLIKEVYLKYDVGDRTIHDSARVDNGKFVFQGSVYSPTLAYISDRSYMLVFQPYFIVNENDQLTFHLVENDFEKAYATGSRDNELLSKYRSYYHEVDSSFQLKTKKLDTDRDDSTYLIYDEEKKDQIIDYSIAFVKQHPDSYLSMILLYEIVKKNSVLADSLFQTLDADLKSTYGAKKCLKTINYFNLSAIGKNAPNFTLTDSSGKNYALKDLKGKYVLVDFWASWCGPCRAENPNLKKAYKTYKSKNLEIIGISIDDDNHILEWKDALKKDGTTWTQLIDNKDAKVADAYGISFIPANVLINPDGIIVAKNLRGPLLWKVLDKIIK</sequence>
<dbReference type="EMBL" id="CP044016">
    <property type="protein sequence ID" value="QES89022.1"/>
    <property type="molecule type" value="Genomic_DNA"/>
</dbReference>
<dbReference type="PROSITE" id="PS51352">
    <property type="entry name" value="THIOREDOXIN_2"/>
    <property type="match status" value="1"/>
</dbReference>
<keyword evidence="7" id="KW-1185">Reference proteome</keyword>
<name>A0A5P2G5C8_9BACT</name>
<evidence type="ECO:0000313" key="7">
    <source>
        <dbReference type="Proteomes" id="UP000292424"/>
    </source>
</evidence>
<keyword evidence="2" id="KW-0201">Cytochrome c-type biogenesis</keyword>
<dbReference type="InterPro" id="IPR050553">
    <property type="entry name" value="Thioredoxin_ResA/DsbE_sf"/>
</dbReference>
<organism evidence="6 7">
    <name type="scientific">Rhizosphaericola mali</name>
    <dbReference type="NCBI Taxonomy" id="2545455"/>
    <lineage>
        <taxon>Bacteria</taxon>
        <taxon>Pseudomonadati</taxon>
        <taxon>Bacteroidota</taxon>
        <taxon>Chitinophagia</taxon>
        <taxon>Chitinophagales</taxon>
        <taxon>Chitinophagaceae</taxon>
        <taxon>Rhizosphaericola</taxon>
    </lineage>
</organism>
<dbReference type="Pfam" id="PF14289">
    <property type="entry name" value="DUF4369"/>
    <property type="match status" value="1"/>
</dbReference>
<dbReference type="PANTHER" id="PTHR42852">
    <property type="entry name" value="THIOL:DISULFIDE INTERCHANGE PROTEIN DSBE"/>
    <property type="match status" value="1"/>
</dbReference>
<feature type="domain" description="Thioredoxin" evidence="5">
    <location>
        <begin position="253"/>
        <end position="391"/>
    </location>
</feature>
<evidence type="ECO:0000256" key="1">
    <source>
        <dbReference type="ARBA" id="ARBA00004196"/>
    </source>
</evidence>
<proteinExistence type="predicted"/>
<dbReference type="Proteomes" id="UP000292424">
    <property type="component" value="Chromosome"/>
</dbReference>
<dbReference type="OrthoDB" id="750178at2"/>
<dbReference type="PANTHER" id="PTHR42852:SF6">
    <property type="entry name" value="THIOL:DISULFIDE INTERCHANGE PROTEIN DSBE"/>
    <property type="match status" value="1"/>
</dbReference>
<dbReference type="CDD" id="cd02966">
    <property type="entry name" value="TlpA_like_family"/>
    <property type="match status" value="1"/>
</dbReference>
<evidence type="ECO:0000259" key="5">
    <source>
        <dbReference type="PROSITE" id="PS51352"/>
    </source>
</evidence>
<accession>A0A5P2G5C8</accession>